<dbReference type="PRINTS" id="PR00193">
    <property type="entry name" value="MYOSINHEAVY"/>
</dbReference>
<dbReference type="Pfam" id="PF00063">
    <property type="entry name" value="Myosin_head"/>
    <property type="match status" value="1"/>
</dbReference>
<dbReference type="GO" id="GO:0000146">
    <property type="term" value="F:microfilament motor activity"/>
    <property type="evidence" value="ECO:0007669"/>
    <property type="project" value="TreeGrafter"/>
</dbReference>
<evidence type="ECO:0000313" key="8">
    <source>
        <dbReference type="EMBL" id="CAE7273449.1"/>
    </source>
</evidence>
<dbReference type="PANTHER" id="PTHR13140:SF706">
    <property type="entry name" value="DILUTE CLASS UNCONVENTIONAL MYOSIN, ISOFORM C"/>
    <property type="match status" value="1"/>
</dbReference>
<dbReference type="GO" id="GO:0016020">
    <property type="term" value="C:membrane"/>
    <property type="evidence" value="ECO:0007669"/>
    <property type="project" value="TreeGrafter"/>
</dbReference>
<evidence type="ECO:0000259" key="7">
    <source>
        <dbReference type="PROSITE" id="PS51456"/>
    </source>
</evidence>
<evidence type="ECO:0000256" key="6">
    <source>
        <dbReference type="PROSITE-ProRule" id="PRU00782"/>
    </source>
</evidence>
<evidence type="ECO:0000256" key="4">
    <source>
        <dbReference type="ARBA" id="ARBA00023175"/>
    </source>
</evidence>
<name>A0A812MPP7_9DINO</name>
<dbReference type="AlphaFoldDB" id="A0A812MPP7"/>
<protein>
    <recommendedName>
        <fullName evidence="7">Myosin motor domain-containing protein</fullName>
    </recommendedName>
</protein>
<dbReference type="GO" id="GO:0005737">
    <property type="term" value="C:cytoplasm"/>
    <property type="evidence" value="ECO:0007669"/>
    <property type="project" value="TreeGrafter"/>
</dbReference>
<evidence type="ECO:0000256" key="2">
    <source>
        <dbReference type="ARBA" id="ARBA00022840"/>
    </source>
</evidence>
<dbReference type="GO" id="GO:0005524">
    <property type="term" value="F:ATP binding"/>
    <property type="evidence" value="ECO:0007669"/>
    <property type="project" value="UniProtKB-UniRule"/>
</dbReference>
<keyword evidence="2 6" id="KW-0067">ATP-binding</keyword>
<reference evidence="8" key="1">
    <citation type="submission" date="2021-02" db="EMBL/GenBank/DDBJ databases">
        <authorList>
            <person name="Dougan E. K."/>
            <person name="Rhodes N."/>
            <person name="Thang M."/>
            <person name="Chan C."/>
        </authorList>
    </citation>
    <scope>NUCLEOTIDE SEQUENCE</scope>
</reference>
<keyword evidence="5 6" id="KW-0009">Actin-binding</keyword>
<accession>A0A812MPP7</accession>
<comment type="caution">
    <text evidence="6">Lacks conserved residue(s) required for the propagation of feature annotation.</text>
</comment>
<dbReference type="PROSITE" id="PS51456">
    <property type="entry name" value="MYOSIN_MOTOR"/>
    <property type="match status" value="1"/>
</dbReference>
<dbReference type="GO" id="GO:0016459">
    <property type="term" value="C:myosin complex"/>
    <property type="evidence" value="ECO:0007669"/>
    <property type="project" value="UniProtKB-KW"/>
</dbReference>
<dbReference type="InterPro" id="IPR027417">
    <property type="entry name" value="P-loop_NTPase"/>
</dbReference>
<dbReference type="Gene3D" id="3.40.850.10">
    <property type="entry name" value="Kinesin motor domain"/>
    <property type="match status" value="1"/>
</dbReference>
<feature type="binding site" evidence="6">
    <location>
        <begin position="149"/>
        <end position="156"/>
    </location>
    <ligand>
        <name>ATP</name>
        <dbReference type="ChEBI" id="CHEBI:30616"/>
    </ligand>
</feature>
<dbReference type="EMBL" id="CAJNDS010001702">
    <property type="protein sequence ID" value="CAE7273449.1"/>
    <property type="molecule type" value="Genomic_DNA"/>
</dbReference>
<dbReference type="PANTHER" id="PTHR13140">
    <property type="entry name" value="MYOSIN"/>
    <property type="match status" value="1"/>
</dbReference>
<keyword evidence="4 6" id="KW-0505">Motor protein</keyword>
<dbReference type="GO" id="GO:0051015">
    <property type="term" value="F:actin filament binding"/>
    <property type="evidence" value="ECO:0007669"/>
    <property type="project" value="TreeGrafter"/>
</dbReference>
<evidence type="ECO:0000256" key="1">
    <source>
        <dbReference type="ARBA" id="ARBA00022741"/>
    </source>
</evidence>
<keyword evidence="3 6" id="KW-0518">Myosin</keyword>
<keyword evidence="9" id="KW-1185">Reference proteome</keyword>
<evidence type="ECO:0000256" key="3">
    <source>
        <dbReference type="ARBA" id="ARBA00023123"/>
    </source>
</evidence>
<feature type="domain" description="Myosin motor" evidence="7">
    <location>
        <begin position="55"/>
        <end position="160"/>
    </location>
</feature>
<sequence length="160" mass="17728">MGKLWVPHAERVWAPCRLESDDGQTLTLISEDGEVLQWAAKNAVSLEAVQDCQLDGVEDVCTLPAVSEAALLHTLRVRYFREEIYTRVARILISVNPFRPLPIYGAEWLLRHQQPRDSRELPPHIYGIGHDALQGLAAGYKDQAIVISGESGAGKTESAK</sequence>
<evidence type="ECO:0000313" key="9">
    <source>
        <dbReference type="Proteomes" id="UP000604046"/>
    </source>
</evidence>
<dbReference type="InterPro" id="IPR036961">
    <property type="entry name" value="Kinesin_motor_dom_sf"/>
</dbReference>
<comment type="similarity">
    <text evidence="6">Belongs to the TRAFAC class myosin-kinesin ATPase superfamily. Myosin family.</text>
</comment>
<dbReference type="SUPFAM" id="SSF52540">
    <property type="entry name" value="P-loop containing nucleoside triphosphate hydrolases"/>
    <property type="match status" value="1"/>
</dbReference>
<dbReference type="GO" id="GO:0007015">
    <property type="term" value="P:actin filament organization"/>
    <property type="evidence" value="ECO:0007669"/>
    <property type="project" value="TreeGrafter"/>
</dbReference>
<gene>
    <name evidence="8" type="ORF">SNAT2548_LOCUS14508</name>
</gene>
<proteinExistence type="inferred from homology"/>
<comment type="caution">
    <text evidence="8">The sequence shown here is derived from an EMBL/GenBank/DDBJ whole genome shotgun (WGS) entry which is preliminary data.</text>
</comment>
<dbReference type="InterPro" id="IPR001609">
    <property type="entry name" value="Myosin_head_motor_dom-like"/>
</dbReference>
<keyword evidence="1 6" id="KW-0547">Nucleotide-binding</keyword>
<evidence type="ECO:0000256" key="5">
    <source>
        <dbReference type="ARBA" id="ARBA00023203"/>
    </source>
</evidence>
<organism evidence="8 9">
    <name type="scientific">Symbiodinium natans</name>
    <dbReference type="NCBI Taxonomy" id="878477"/>
    <lineage>
        <taxon>Eukaryota</taxon>
        <taxon>Sar</taxon>
        <taxon>Alveolata</taxon>
        <taxon>Dinophyceae</taxon>
        <taxon>Suessiales</taxon>
        <taxon>Symbiodiniaceae</taxon>
        <taxon>Symbiodinium</taxon>
    </lineage>
</organism>
<dbReference type="Proteomes" id="UP000604046">
    <property type="component" value="Unassembled WGS sequence"/>
</dbReference>
<dbReference type="OrthoDB" id="6108017at2759"/>